<dbReference type="EC" id="3.1.4.12" evidence="26"/>
<evidence type="ECO:0000256" key="4">
    <source>
        <dbReference type="ARBA" id="ARBA00008234"/>
    </source>
</evidence>
<feature type="disulfide bond" evidence="28">
    <location>
        <begin position="51"/>
        <end position="127"/>
    </location>
</feature>
<comment type="similarity">
    <text evidence="4 26">Belongs to the acid sphingomyelinase family.</text>
</comment>
<feature type="disulfide bond" evidence="28">
    <location>
        <begin position="183"/>
        <end position="188"/>
    </location>
</feature>
<reference evidence="31" key="1">
    <citation type="submission" date="2022-02" db="EMBL/GenBank/DDBJ databases">
        <title>Atlantic sturgeon de novo genome assembly.</title>
        <authorList>
            <person name="Stock M."/>
            <person name="Klopp C."/>
            <person name="Guiguen Y."/>
            <person name="Cabau C."/>
            <person name="Parinello H."/>
            <person name="Santidrian Yebra-Pimentel E."/>
            <person name="Kuhl H."/>
            <person name="Dirks R.P."/>
            <person name="Guessner J."/>
            <person name="Wuertz S."/>
            <person name="Du K."/>
            <person name="Schartl M."/>
        </authorList>
    </citation>
    <scope>NUCLEOTIDE SEQUENCE</scope>
    <source>
        <strain evidence="31">STURGEONOMICS-FGT-2020</strain>
        <tissue evidence="31">Whole blood</tissue>
    </source>
</reference>
<organism evidence="31 32">
    <name type="scientific">Acipenser oxyrinchus oxyrinchus</name>
    <dbReference type="NCBI Taxonomy" id="40147"/>
    <lineage>
        <taxon>Eukaryota</taxon>
        <taxon>Metazoa</taxon>
        <taxon>Chordata</taxon>
        <taxon>Craniata</taxon>
        <taxon>Vertebrata</taxon>
        <taxon>Euteleostomi</taxon>
        <taxon>Actinopterygii</taxon>
        <taxon>Chondrostei</taxon>
        <taxon>Acipenseriformes</taxon>
        <taxon>Acipenseridae</taxon>
        <taxon>Acipenser</taxon>
    </lineage>
</organism>
<comment type="catalytic activity">
    <reaction evidence="18">
        <text>a 1,2-diacyl-sn-glycero-3-phosphocholine + H2O = phosphocholine + a 1,2-diacyl-sn-glycerol + H(+)</text>
        <dbReference type="Rhea" id="RHEA:10604"/>
        <dbReference type="ChEBI" id="CHEBI:15377"/>
        <dbReference type="ChEBI" id="CHEBI:15378"/>
        <dbReference type="ChEBI" id="CHEBI:17815"/>
        <dbReference type="ChEBI" id="CHEBI:57643"/>
        <dbReference type="ChEBI" id="CHEBI:295975"/>
        <dbReference type="EC" id="3.1.4.3"/>
    </reaction>
    <physiologicalReaction direction="left-to-right" evidence="18">
        <dbReference type="Rhea" id="RHEA:10605"/>
    </physiologicalReaction>
</comment>
<dbReference type="SMART" id="SM00741">
    <property type="entry name" value="SapB"/>
    <property type="match status" value="1"/>
</dbReference>
<evidence type="ECO:0000256" key="6">
    <source>
        <dbReference type="ARBA" id="ARBA00022553"/>
    </source>
</evidence>
<evidence type="ECO:0000256" key="24">
    <source>
        <dbReference type="ARBA" id="ARBA00062722"/>
    </source>
</evidence>
<evidence type="ECO:0000256" key="5">
    <source>
        <dbReference type="ARBA" id="ARBA00022525"/>
    </source>
</evidence>
<comment type="catalytic activity">
    <reaction evidence="19">
        <text>N-(octadecanoyl)-sphing-4-enine-1-phosphocholine + H2O = N-octadecanoylsphing-4-enine + phosphocholine + H(+)</text>
        <dbReference type="Rhea" id="RHEA:54284"/>
        <dbReference type="ChEBI" id="CHEBI:15377"/>
        <dbReference type="ChEBI" id="CHEBI:15378"/>
        <dbReference type="ChEBI" id="CHEBI:72961"/>
        <dbReference type="ChEBI" id="CHEBI:83358"/>
        <dbReference type="ChEBI" id="CHEBI:295975"/>
    </reaction>
    <physiologicalReaction direction="left-to-right" evidence="19">
        <dbReference type="Rhea" id="RHEA:54285"/>
    </physiologicalReaction>
</comment>
<evidence type="ECO:0000256" key="14">
    <source>
        <dbReference type="ARBA" id="ARBA00023180"/>
    </source>
</evidence>
<dbReference type="GO" id="GO:0005764">
    <property type="term" value="C:lysosome"/>
    <property type="evidence" value="ECO:0007669"/>
    <property type="project" value="UniProtKB-SubCell"/>
</dbReference>
<dbReference type="InterPro" id="IPR004843">
    <property type="entry name" value="Calcineurin-like_PHP"/>
</dbReference>
<feature type="disulfide bond" evidence="28">
    <location>
        <begin position="347"/>
        <end position="393"/>
    </location>
</feature>
<dbReference type="PANTHER" id="PTHR10340">
    <property type="entry name" value="SPHINGOMYELIN PHOSPHODIESTERASE"/>
    <property type="match status" value="1"/>
</dbReference>
<dbReference type="PROSITE" id="PS50015">
    <property type="entry name" value="SAP_B"/>
    <property type="match status" value="1"/>
</dbReference>
<dbReference type="GO" id="GO:0005615">
    <property type="term" value="C:extracellular space"/>
    <property type="evidence" value="ECO:0007669"/>
    <property type="project" value="TreeGrafter"/>
</dbReference>
<evidence type="ECO:0000256" key="13">
    <source>
        <dbReference type="ARBA" id="ARBA00023157"/>
    </source>
</evidence>
<keyword evidence="16 26" id="KW-0326">Glycosidase</keyword>
<evidence type="ECO:0000256" key="12">
    <source>
        <dbReference type="ARBA" id="ARBA00023098"/>
    </source>
</evidence>
<evidence type="ECO:0000256" key="25">
    <source>
        <dbReference type="ARBA" id="ARBA00069549"/>
    </source>
</evidence>
<keyword evidence="5" id="KW-0964">Secreted</keyword>
<dbReference type="InterPro" id="IPR041805">
    <property type="entry name" value="ASMase/PPN1_MPP"/>
</dbReference>
<dbReference type="GO" id="GO:0016798">
    <property type="term" value="F:hydrolase activity, acting on glycosyl bonds"/>
    <property type="evidence" value="ECO:0007669"/>
    <property type="project" value="UniProtKB-KW"/>
</dbReference>
<keyword evidence="11 27" id="KW-0862">Zinc</keyword>
<dbReference type="SUPFAM" id="SSF47862">
    <property type="entry name" value="Saposin"/>
    <property type="match status" value="1"/>
</dbReference>
<evidence type="ECO:0000256" key="19">
    <source>
        <dbReference type="ARBA" id="ARBA00051187"/>
    </source>
</evidence>
<dbReference type="GO" id="GO:0046513">
    <property type="term" value="P:ceramide biosynthetic process"/>
    <property type="evidence" value="ECO:0007669"/>
    <property type="project" value="UniProtKB-ARBA"/>
</dbReference>
<keyword evidence="14" id="KW-0325">Glycoprotein</keyword>
<keyword evidence="8 27" id="KW-0479">Metal-binding</keyword>
<gene>
    <name evidence="31" type="primary">SMPD1</name>
    <name evidence="31" type="ORF">AOXY_G10908</name>
</gene>
<dbReference type="GO" id="GO:0046872">
    <property type="term" value="F:metal ion binding"/>
    <property type="evidence" value="ECO:0007669"/>
    <property type="project" value="UniProtKB-KW"/>
</dbReference>
<keyword evidence="7" id="KW-0551">Lipid droplet</keyword>
<proteinExistence type="inferred from homology"/>
<evidence type="ECO:0000256" key="16">
    <source>
        <dbReference type="ARBA" id="ARBA00023295"/>
    </source>
</evidence>
<dbReference type="Gene3D" id="3.60.21.10">
    <property type="match status" value="1"/>
</dbReference>
<evidence type="ECO:0000256" key="22">
    <source>
        <dbReference type="ARBA" id="ARBA00057858"/>
    </source>
</evidence>
<evidence type="ECO:0000256" key="21">
    <source>
        <dbReference type="ARBA" id="ARBA00053461"/>
    </source>
</evidence>
<name>A0AAD8G725_ACIOX</name>
<dbReference type="GO" id="GO:0061750">
    <property type="term" value="F:acid sphingomyelin phosphodiesterase activity"/>
    <property type="evidence" value="ECO:0007669"/>
    <property type="project" value="TreeGrafter"/>
</dbReference>
<comment type="function">
    <text evidence="22">This form is generated following cleavage by CASP7 in the extracellular milieu in response to bacterial infection. It shows increased ability to convert sphingomyelin to ceramide and promotes plasma membrane repair. Plasma membrane repair by ceramide counteracts the action of gasdermin-D (GSDMD) perforin (PRF1) pores that are formed in response to bacterial infection.</text>
</comment>
<evidence type="ECO:0000256" key="11">
    <source>
        <dbReference type="ARBA" id="ARBA00022833"/>
    </source>
</evidence>
<keyword evidence="12" id="KW-0443">Lipid metabolism</keyword>
<feature type="disulfide bond" evidence="28">
    <location>
        <begin position="555"/>
        <end position="568"/>
    </location>
</feature>
<feature type="binding site" evidence="27">
    <location>
        <position position="168"/>
    </location>
    <ligand>
        <name>Zn(2+)</name>
        <dbReference type="ChEBI" id="CHEBI:29105"/>
        <label>1</label>
    </ligand>
</feature>
<dbReference type="AlphaFoldDB" id="A0AAD8G725"/>
<dbReference type="PANTHER" id="PTHR10340:SF34">
    <property type="entry name" value="SPHINGOMYELIN PHOSPHODIESTERASE"/>
    <property type="match status" value="1"/>
</dbReference>
<evidence type="ECO:0000313" key="31">
    <source>
        <dbReference type="EMBL" id="KAK1168061.1"/>
    </source>
</evidence>
<feature type="disulfide bond" evidence="28">
    <location>
        <begin position="82"/>
        <end position="93"/>
    </location>
</feature>
<feature type="domain" description="Saposin B-type" evidence="30">
    <location>
        <begin position="47"/>
        <end position="131"/>
    </location>
</feature>
<evidence type="ECO:0000256" key="28">
    <source>
        <dbReference type="PIRSR" id="PIRSR000948-2"/>
    </source>
</evidence>
<dbReference type="InterPro" id="IPR011001">
    <property type="entry name" value="Saposin-like"/>
</dbReference>
<comment type="catalytic activity">
    <reaction evidence="20">
        <text>1,2-dihexadecanoyl-sn-glycero-3-phosphocholine + H2O = 1,2-dihexadecanoyl-sn-glycerol + phosphocholine + H(+)</text>
        <dbReference type="Rhea" id="RHEA:45304"/>
        <dbReference type="ChEBI" id="CHEBI:15377"/>
        <dbReference type="ChEBI" id="CHEBI:15378"/>
        <dbReference type="ChEBI" id="CHEBI:72999"/>
        <dbReference type="ChEBI" id="CHEBI:82929"/>
        <dbReference type="ChEBI" id="CHEBI:295975"/>
    </reaction>
    <physiologicalReaction direction="left-to-right" evidence="20">
        <dbReference type="Rhea" id="RHEA:45305"/>
    </physiologicalReaction>
</comment>
<evidence type="ECO:0000256" key="26">
    <source>
        <dbReference type="PIRNR" id="PIRNR000948"/>
    </source>
</evidence>
<dbReference type="Pfam" id="PF00149">
    <property type="entry name" value="Metallophos"/>
    <property type="match status" value="1"/>
</dbReference>
<dbReference type="PIRSF" id="PIRSF000948">
    <property type="entry name" value="Sphingomy_PDE"/>
    <property type="match status" value="1"/>
</dbReference>
<evidence type="ECO:0000256" key="3">
    <source>
        <dbReference type="ARBA" id="ARBA00004502"/>
    </source>
</evidence>
<feature type="binding site" evidence="27">
    <location>
        <position position="280"/>
    </location>
    <ligand>
        <name>Zn(2+)</name>
        <dbReference type="ChEBI" id="CHEBI:29105"/>
        <label>2</label>
    </ligand>
</feature>
<evidence type="ECO:0000256" key="20">
    <source>
        <dbReference type="ARBA" id="ARBA00052601"/>
    </source>
</evidence>
<dbReference type="GO" id="GO:0016020">
    <property type="term" value="C:membrane"/>
    <property type="evidence" value="ECO:0007669"/>
    <property type="project" value="GOC"/>
</dbReference>
<keyword evidence="10 26" id="KW-0378">Hydrolase</keyword>
<feature type="binding site" evidence="27">
    <location>
        <position position="387"/>
    </location>
    <ligand>
        <name>Zn(2+)</name>
        <dbReference type="ChEBI" id="CHEBI:29105"/>
        <label>2</label>
    </ligand>
</feature>
<dbReference type="Proteomes" id="UP001230051">
    <property type="component" value="Unassembled WGS sequence"/>
</dbReference>
<dbReference type="InterPro" id="IPR011160">
    <property type="entry name" value="Sphingomy_PDE"/>
</dbReference>
<feature type="binding site" evidence="27">
    <location>
        <position position="240"/>
    </location>
    <ligand>
        <name>Zn(2+)</name>
        <dbReference type="ChEBI" id="CHEBI:29105"/>
        <label>1</label>
    </ligand>
</feature>
<protein>
    <recommendedName>
        <fullName evidence="25 26">Sphingomyelin phosphodiesterase</fullName>
        <ecNumber evidence="26">3.1.4.12</ecNumber>
    </recommendedName>
</protein>
<feature type="disulfide bond" evidence="28">
    <location>
        <begin position="545"/>
        <end position="549"/>
    </location>
</feature>
<evidence type="ECO:0000256" key="2">
    <source>
        <dbReference type="ARBA" id="ARBA00004371"/>
    </source>
</evidence>
<evidence type="ECO:0000256" key="29">
    <source>
        <dbReference type="SAM" id="SignalP"/>
    </source>
</evidence>
<dbReference type="GO" id="GO:0005811">
    <property type="term" value="C:lipid droplet"/>
    <property type="evidence" value="ECO:0007669"/>
    <property type="project" value="UniProtKB-SubCell"/>
</dbReference>
<comment type="caution">
    <text evidence="31">The sequence shown here is derived from an EMBL/GenBank/DDBJ whole genome shotgun (WGS) entry which is preliminary data.</text>
</comment>
<accession>A0AAD8G725</accession>
<comment type="subcellular location">
    <subcellularLocation>
        <location evidence="3">Lipid droplet</location>
    </subcellularLocation>
    <subcellularLocation>
        <location evidence="2">Lysosome</location>
    </subcellularLocation>
    <subcellularLocation>
        <location evidence="1">Secreted</location>
        <location evidence="1">Extracellular space</location>
    </subcellularLocation>
</comment>
<evidence type="ECO:0000256" key="23">
    <source>
        <dbReference type="ARBA" id="ARBA00058748"/>
    </source>
</evidence>
<feature type="binding site" evidence="27">
    <location>
        <position position="419"/>
    </location>
    <ligand>
        <name>Zn(2+)</name>
        <dbReference type="ChEBI" id="CHEBI:29105"/>
        <label>2</label>
    </ligand>
</feature>
<evidence type="ECO:0000256" key="15">
    <source>
        <dbReference type="ARBA" id="ARBA00023228"/>
    </source>
</evidence>
<comment type="catalytic activity">
    <reaction evidence="17">
        <text>a sphingomyelin + H2O = phosphocholine + an N-acylsphing-4-enine + H(+)</text>
        <dbReference type="Rhea" id="RHEA:19253"/>
        <dbReference type="ChEBI" id="CHEBI:15377"/>
        <dbReference type="ChEBI" id="CHEBI:15378"/>
        <dbReference type="ChEBI" id="CHEBI:17636"/>
        <dbReference type="ChEBI" id="CHEBI:52639"/>
        <dbReference type="ChEBI" id="CHEBI:295975"/>
        <dbReference type="EC" id="3.1.4.12"/>
    </reaction>
    <physiologicalReaction direction="left-to-right" evidence="17">
        <dbReference type="Rhea" id="RHEA:19254"/>
    </physiologicalReaction>
</comment>
<feature type="disulfide bond" evidence="28">
    <location>
        <begin position="189"/>
        <end position="212"/>
    </location>
</feature>
<evidence type="ECO:0000256" key="8">
    <source>
        <dbReference type="ARBA" id="ARBA00022723"/>
    </source>
</evidence>
<dbReference type="InterPro" id="IPR008139">
    <property type="entry name" value="SaposinB_dom"/>
</dbReference>
<keyword evidence="13 28" id="KW-1015">Disulfide bond</keyword>
<feature type="chain" id="PRO_5042297436" description="Sphingomyelin phosphodiesterase" evidence="29">
    <location>
        <begin position="20"/>
        <end position="589"/>
    </location>
</feature>
<evidence type="ECO:0000256" key="10">
    <source>
        <dbReference type="ARBA" id="ARBA00022801"/>
    </source>
</evidence>
<dbReference type="CDD" id="cd00842">
    <property type="entry name" value="MPP_ASMase"/>
    <property type="match status" value="1"/>
</dbReference>
<evidence type="ECO:0000259" key="30">
    <source>
        <dbReference type="PROSITE" id="PS50015"/>
    </source>
</evidence>
<sequence length="589" mass="66447">MHISAVLCVVFLQHRLATGFPVPGSDHGHLIEIGDAVTSLRAQFGWRNLTCPLCKTVFTAIDIALQNEANMDRVATMAEEVCIRLHLADGKVCIQIIELFKGDFISALTRSLLRPAEVCALLVGSSCGHFDIYSDWNVSLPNVPKPPVVPPTPPKPGSPQNRVLFLTDIHWDHDYAEGSNPDCKDPLCCRNVTGHPHRHHRSAGRWGSYSKCDLPFRTVESLLSHLAESGPWDWVYWTGDIPAHNVWAQTRAQQLLELSTISQLIHKYLGDVPVYPAVGNHESTPVNSFPPPFIRGNHSSAWLYDRMAEEWGAWLPAEAQDTIRIGGFYTVKVQSGLRLVSLNMNFCAKENFWLLINATDPAGQLQWLINILQESESKGEKVHIIGHIPPGLCLKSWSWNYYRIVNRYEGTITGQFFGHTHLDEFQMFYDEETLSRPVSVAFIAPSVTTYVNLNPGYRVYKLDGDYPGTSHLVVDHETYILNLTEVNKNIAPPRWTLLYRAQEDYGLKSALPADWDGLIGSFLQDDRAFQHFWYLNHKGHISEPCHDSCKTAALCFLRTGRSGDPQLCKSLTSAHFIEIAEIWRHRAMC</sequence>
<dbReference type="InterPro" id="IPR029052">
    <property type="entry name" value="Metallo-depent_PP-like"/>
</dbReference>
<evidence type="ECO:0000256" key="1">
    <source>
        <dbReference type="ARBA" id="ARBA00004239"/>
    </source>
</evidence>
<comment type="cofactor">
    <cofactor evidence="27">
        <name>Zn(2+)</name>
        <dbReference type="ChEBI" id="CHEBI:29105"/>
    </cofactor>
    <text evidence="27">Binds 2 Zn(2+) ions per subunit.</text>
</comment>
<keyword evidence="6" id="KW-0597">Phosphoprotein</keyword>
<comment type="function">
    <text evidence="23">In the lysosomes, converts sphingomyelin to ceramide. Plays an important role in the export of cholesterol from the intraendolysosomal membranes. Also has phospholipase C activities toward 1,2-diacylglycerolphosphocholine and 1,2-diacylglycerolphosphoglycerol. Modulates stress-induced apoptosis through the production of ceramide.</text>
</comment>
<dbReference type="GO" id="GO:0006685">
    <property type="term" value="P:sphingomyelin catabolic process"/>
    <property type="evidence" value="ECO:0007669"/>
    <property type="project" value="UniProtKB-UniRule"/>
</dbReference>
<comment type="function">
    <text evidence="21">Converts sphingomyelin to ceramide. Exists as two enzymatic forms that arise from alternative trafficking of a single protein precursor, one that is targeted to the endolysosomal compartment, whereas the other is released extracellularly. However, in response to various forms of stress, lysosomal exocytosis may represent a major source of the secretory form.</text>
</comment>
<keyword evidence="32" id="KW-1185">Reference proteome</keyword>
<feature type="binding site" evidence="27">
    <location>
        <position position="170"/>
    </location>
    <ligand>
        <name>Zn(2+)</name>
        <dbReference type="ChEBI" id="CHEBI:29105"/>
        <label>1</label>
    </ligand>
</feature>
<keyword evidence="15" id="KW-0458">Lysosome</keyword>
<dbReference type="GO" id="GO:0034480">
    <property type="term" value="F:phosphatidylcholine phospholipase C activity"/>
    <property type="evidence" value="ECO:0007669"/>
    <property type="project" value="UniProtKB-EC"/>
</dbReference>
<evidence type="ECO:0000313" key="32">
    <source>
        <dbReference type="Proteomes" id="UP001230051"/>
    </source>
</evidence>
<feature type="disulfide bond" evidence="28">
    <location>
        <begin position="54"/>
        <end position="119"/>
    </location>
</feature>
<keyword evidence="9 29" id="KW-0732">Signal</keyword>
<evidence type="ECO:0000256" key="27">
    <source>
        <dbReference type="PIRSR" id="PIRSR000948-1"/>
    </source>
</evidence>
<dbReference type="SUPFAM" id="SSF56300">
    <property type="entry name" value="Metallo-dependent phosphatases"/>
    <property type="match status" value="1"/>
</dbReference>
<evidence type="ECO:0000256" key="18">
    <source>
        <dbReference type="ARBA" id="ARBA00048421"/>
    </source>
</evidence>
<feature type="binding site" evidence="27">
    <location>
        <position position="421"/>
    </location>
    <ligand>
        <name>Zn(2+)</name>
        <dbReference type="ChEBI" id="CHEBI:29105"/>
        <label>1</label>
    </ligand>
</feature>
<dbReference type="FunFam" id="3.60.21.10:FF:000045">
    <property type="entry name" value="Sphingomyelin phosphodiesterase"/>
    <property type="match status" value="1"/>
</dbReference>
<feature type="binding site" evidence="27">
    <location>
        <position position="240"/>
    </location>
    <ligand>
        <name>Zn(2+)</name>
        <dbReference type="ChEBI" id="CHEBI:29105"/>
        <label>2</label>
    </ligand>
</feature>
<evidence type="ECO:0000256" key="17">
    <source>
        <dbReference type="ARBA" id="ARBA00047268"/>
    </source>
</evidence>
<evidence type="ECO:0000256" key="7">
    <source>
        <dbReference type="ARBA" id="ARBA00022677"/>
    </source>
</evidence>
<dbReference type="Gene3D" id="1.10.225.10">
    <property type="entry name" value="Saposin-like"/>
    <property type="match status" value="1"/>
</dbReference>
<dbReference type="EMBL" id="JAGXEW010000009">
    <property type="protein sequence ID" value="KAK1168061.1"/>
    <property type="molecule type" value="Genomic_DNA"/>
</dbReference>
<evidence type="ECO:0000256" key="9">
    <source>
        <dbReference type="ARBA" id="ARBA00022729"/>
    </source>
</evidence>
<feature type="signal peptide" evidence="29">
    <location>
        <begin position="1"/>
        <end position="19"/>
    </location>
</feature>
<comment type="subunit">
    <text evidence="24">Monomer. Interacts with SORT1; the interaction is required for SMPD1 targeting to lysosomes.</text>
</comment>